<keyword evidence="4" id="KW-0050">Antiport</keyword>
<comment type="subcellular location">
    <subcellularLocation>
        <location evidence="1">Cell membrane</location>
        <topology evidence="1">Multi-pass membrane protein</topology>
    </subcellularLocation>
</comment>
<proteinExistence type="inferred from homology"/>
<feature type="transmembrane region" description="Helical" evidence="12">
    <location>
        <begin position="31"/>
        <end position="51"/>
    </location>
</feature>
<organism evidence="14 15">
    <name type="scientific">Shewanella salipaludis</name>
    <dbReference type="NCBI Taxonomy" id="2723052"/>
    <lineage>
        <taxon>Bacteria</taxon>
        <taxon>Pseudomonadati</taxon>
        <taxon>Pseudomonadota</taxon>
        <taxon>Gammaproteobacteria</taxon>
        <taxon>Alteromonadales</taxon>
        <taxon>Shewanellaceae</taxon>
        <taxon>Shewanella</taxon>
    </lineage>
</organism>
<dbReference type="PANTHER" id="PTHR10110">
    <property type="entry name" value="SODIUM/HYDROGEN EXCHANGER"/>
    <property type="match status" value="1"/>
</dbReference>
<feature type="transmembrane region" description="Helical" evidence="12">
    <location>
        <begin position="71"/>
        <end position="88"/>
    </location>
</feature>
<dbReference type="GO" id="GO:0015386">
    <property type="term" value="F:potassium:proton antiporter activity"/>
    <property type="evidence" value="ECO:0007669"/>
    <property type="project" value="TreeGrafter"/>
</dbReference>
<evidence type="ECO:0000256" key="5">
    <source>
        <dbReference type="ARBA" id="ARBA00022475"/>
    </source>
</evidence>
<dbReference type="Pfam" id="PF00999">
    <property type="entry name" value="Na_H_Exchanger"/>
    <property type="match status" value="1"/>
</dbReference>
<dbReference type="EMBL" id="JAAXYH010000003">
    <property type="protein sequence ID" value="NMH64768.1"/>
    <property type="molecule type" value="Genomic_DNA"/>
</dbReference>
<keyword evidence="7 12" id="KW-1133">Transmembrane helix</keyword>
<keyword evidence="15" id="KW-1185">Reference proteome</keyword>
<evidence type="ECO:0000256" key="7">
    <source>
        <dbReference type="ARBA" id="ARBA00022989"/>
    </source>
</evidence>
<evidence type="ECO:0000256" key="10">
    <source>
        <dbReference type="ARBA" id="ARBA00023136"/>
    </source>
</evidence>
<feature type="transmembrane region" description="Helical" evidence="12">
    <location>
        <begin position="172"/>
        <end position="191"/>
    </location>
</feature>
<name>A0A972FWY0_9GAMM</name>
<keyword evidence="6 12" id="KW-0812">Transmembrane</keyword>
<evidence type="ECO:0000256" key="3">
    <source>
        <dbReference type="ARBA" id="ARBA00022448"/>
    </source>
</evidence>
<dbReference type="Proteomes" id="UP000737113">
    <property type="component" value="Unassembled WGS sequence"/>
</dbReference>
<feature type="transmembrane region" description="Helical" evidence="12">
    <location>
        <begin position="128"/>
        <end position="151"/>
    </location>
</feature>
<evidence type="ECO:0000313" key="15">
    <source>
        <dbReference type="Proteomes" id="UP000737113"/>
    </source>
</evidence>
<protein>
    <submittedName>
        <fullName evidence="14">Sodium:proton antiporter</fullName>
    </submittedName>
</protein>
<feature type="transmembrane region" description="Helical" evidence="12">
    <location>
        <begin position="317"/>
        <end position="343"/>
    </location>
</feature>
<feature type="domain" description="Cation/H+ exchanger transmembrane" evidence="13">
    <location>
        <begin position="20"/>
        <end position="415"/>
    </location>
</feature>
<evidence type="ECO:0000256" key="4">
    <source>
        <dbReference type="ARBA" id="ARBA00022449"/>
    </source>
</evidence>
<dbReference type="PANTHER" id="PTHR10110:SF195">
    <property type="entry name" value="NA(+)_H(+) ANTIPORTER NHAS2"/>
    <property type="match status" value="1"/>
</dbReference>
<dbReference type="GO" id="GO:0005886">
    <property type="term" value="C:plasma membrane"/>
    <property type="evidence" value="ECO:0007669"/>
    <property type="project" value="UniProtKB-SubCell"/>
</dbReference>
<evidence type="ECO:0000256" key="9">
    <source>
        <dbReference type="ARBA" id="ARBA00023065"/>
    </source>
</evidence>
<accession>A0A972FWY0</accession>
<dbReference type="InterPro" id="IPR006153">
    <property type="entry name" value="Cation/H_exchanger_TM"/>
</dbReference>
<dbReference type="RefSeq" id="WP_169563457.1">
    <property type="nucleotide sequence ID" value="NZ_JAAXYH010000003.1"/>
</dbReference>
<feature type="transmembrane region" description="Helical" evidence="12">
    <location>
        <begin position="203"/>
        <end position="226"/>
    </location>
</feature>
<keyword evidence="8" id="KW-0915">Sodium</keyword>
<evidence type="ECO:0000256" key="2">
    <source>
        <dbReference type="ARBA" id="ARBA00007367"/>
    </source>
</evidence>
<evidence type="ECO:0000256" key="6">
    <source>
        <dbReference type="ARBA" id="ARBA00022692"/>
    </source>
</evidence>
<dbReference type="AlphaFoldDB" id="A0A972FWY0"/>
<comment type="caution">
    <text evidence="14">The sequence shown here is derived from an EMBL/GenBank/DDBJ whole genome shotgun (WGS) entry which is preliminary data.</text>
</comment>
<evidence type="ECO:0000256" key="12">
    <source>
        <dbReference type="SAM" id="Phobius"/>
    </source>
</evidence>
<feature type="transmembrane region" description="Helical" evidence="12">
    <location>
        <begin position="6"/>
        <end position="24"/>
    </location>
</feature>
<evidence type="ECO:0000256" key="11">
    <source>
        <dbReference type="ARBA" id="ARBA00023201"/>
    </source>
</evidence>
<sequence length="438" mass="47368">MTSYQILCLLATLALATSLISSHLHRLQETVAITAFSLCLSLLVLLVGKGLGDDIYAPLVQGLQQLDFDAVLLKGMLGFLLFAGALQIRLKVLRHQKWEILTLSLLSTGISTCVVGGVLFWIAPWLGLPLQLSHCLLFGALISPTDPIAVLAIIKKLGAPEDIAIQVEGESLFNDGIGLVIFVSIFQLAFSTEPLTLADVGNLFLREALGGILYGALLAGALYLLFRLCEDDAQLMLITLSIPTAGYVFAETLGVSGPLAMVSAGILIGNVCIPKYFSHFERLKLGVFWSLIQAFFNDLLFLLLGLILLLVHFDTELWWFVLTAIPLVLFARTVSVLLPYLGFRLVKSYNPYAEGILIWGGLRGGLAIAMAMSLPEGTTLSAASELSVRDLLLVMTYSVVLFSILVQGSTIPGLIKRSNRAKPVAAQARPSQDLKETP</sequence>
<dbReference type="GO" id="GO:0098719">
    <property type="term" value="P:sodium ion import across plasma membrane"/>
    <property type="evidence" value="ECO:0007669"/>
    <property type="project" value="TreeGrafter"/>
</dbReference>
<feature type="transmembrane region" description="Helical" evidence="12">
    <location>
        <begin position="100"/>
        <end position="122"/>
    </location>
</feature>
<dbReference type="InterPro" id="IPR018422">
    <property type="entry name" value="Cation/H_exchanger_CPA1"/>
</dbReference>
<evidence type="ECO:0000259" key="13">
    <source>
        <dbReference type="Pfam" id="PF00999"/>
    </source>
</evidence>
<keyword evidence="10 12" id="KW-0472">Membrane</keyword>
<dbReference type="GO" id="GO:0015385">
    <property type="term" value="F:sodium:proton antiporter activity"/>
    <property type="evidence" value="ECO:0007669"/>
    <property type="project" value="InterPro"/>
</dbReference>
<feature type="transmembrane region" description="Helical" evidence="12">
    <location>
        <begin position="285"/>
        <end position="311"/>
    </location>
</feature>
<reference evidence="14" key="1">
    <citation type="submission" date="2020-04" db="EMBL/GenBank/DDBJ databases">
        <title>Description of Shewanella salipaludis sp. nov., isolated from a salt marsh.</title>
        <authorList>
            <person name="Park S."/>
            <person name="Yoon J.-H."/>
        </authorList>
    </citation>
    <scope>NUCLEOTIDE SEQUENCE</scope>
    <source>
        <strain evidence="14">SHSM-M6</strain>
    </source>
</reference>
<evidence type="ECO:0000256" key="8">
    <source>
        <dbReference type="ARBA" id="ARBA00023053"/>
    </source>
</evidence>
<keyword evidence="9" id="KW-0406">Ion transport</keyword>
<evidence type="ECO:0000256" key="1">
    <source>
        <dbReference type="ARBA" id="ARBA00004651"/>
    </source>
</evidence>
<keyword evidence="5" id="KW-1003">Cell membrane</keyword>
<evidence type="ECO:0000313" key="14">
    <source>
        <dbReference type="EMBL" id="NMH64768.1"/>
    </source>
</evidence>
<comment type="similarity">
    <text evidence="2">Belongs to the monovalent cation:proton antiporter 1 (CPA1) transporter (TC 2.A.36) family.</text>
</comment>
<keyword evidence="3" id="KW-0813">Transport</keyword>
<gene>
    <name evidence="14" type="ORF">HC757_06250</name>
</gene>
<dbReference type="Gene3D" id="6.10.140.1330">
    <property type="match status" value="1"/>
</dbReference>
<dbReference type="GO" id="GO:0051453">
    <property type="term" value="P:regulation of intracellular pH"/>
    <property type="evidence" value="ECO:0007669"/>
    <property type="project" value="TreeGrafter"/>
</dbReference>
<feature type="transmembrane region" description="Helical" evidence="12">
    <location>
        <begin position="256"/>
        <end position="273"/>
    </location>
</feature>
<feature type="transmembrane region" description="Helical" evidence="12">
    <location>
        <begin position="394"/>
        <end position="415"/>
    </location>
</feature>
<keyword evidence="11" id="KW-0739">Sodium transport</keyword>